<organism evidence="1 2">
    <name type="scientific">Marinomonas primoryensis</name>
    <dbReference type="NCBI Taxonomy" id="178399"/>
    <lineage>
        <taxon>Bacteria</taxon>
        <taxon>Pseudomonadati</taxon>
        <taxon>Pseudomonadota</taxon>
        <taxon>Gammaproteobacteria</taxon>
        <taxon>Oceanospirillales</taxon>
        <taxon>Oceanospirillaceae</taxon>
        <taxon>Marinomonas</taxon>
    </lineage>
</organism>
<dbReference type="Gene3D" id="2.30.110.10">
    <property type="entry name" value="Electron Transport, Fmn-binding Protein, Chain A"/>
    <property type="match status" value="1"/>
</dbReference>
<name>A0A2Z4PNX1_9GAMM</name>
<dbReference type="RefSeq" id="WP_112135833.1">
    <property type="nucleotide sequence ID" value="NZ_CP016181.1"/>
</dbReference>
<protein>
    <submittedName>
        <fullName evidence="1">Transcriptional regulator</fullName>
    </submittedName>
</protein>
<dbReference type="AlphaFoldDB" id="A0A2Z4PNX1"/>
<accession>A0A2Z4PNX1</accession>
<dbReference type="SUPFAM" id="SSF50475">
    <property type="entry name" value="FMN-binding split barrel"/>
    <property type="match status" value="1"/>
</dbReference>
<reference evidence="1 2" key="1">
    <citation type="submission" date="2016-06" db="EMBL/GenBank/DDBJ databases">
        <title>The sequenced genome of the ice-adhering bacterium Marinomonas primoryensis, from Antarctica.</title>
        <authorList>
            <person name="Graham L."/>
            <person name="Vance T.D.R."/>
            <person name="Davies P.L."/>
        </authorList>
    </citation>
    <scope>NUCLEOTIDE SEQUENCE [LARGE SCALE GENOMIC DNA]</scope>
    <source>
        <strain evidence="1 2">AceL</strain>
    </source>
</reference>
<dbReference type="PIRSF" id="PIRSF010372">
    <property type="entry name" value="PaiB"/>
    <property type="match status" value="1"/>
</dbReference>
<evidence type="ECO:0000313" key="1">
    <source>
        <dbReference type="EMBL" id="AWX99235.1"/>
    </source>
</evidence>
<dbReference type="InterPro" id="IPR007396">
    <property type="entry name" value="TR_PAI2-type"/>
</dbReference>
<evidence type="ECO:0000313" key="2">
    <source>
        <dbReference type="Proteomes" id="UP000249898"/>
    </source>
</evidence>
<dbReference type="PANTHER" id="PTHR35802:SF1">
    <property type="entry name" value="PROTEASE SYNTHASE AND SPORULATION PROTEIN PAI 2"/>
    <property type="match status" value="1"/>
</dbReference>
<proteinExistence type="predicted"/>
<gene>
    <name evidence="1" type="ORF">A8139_03870</name>
</gene>
<dbReference type="Proteomes" id="UP000249898">
    <property type="component" value="Chromosome"/>
</dbReference>
<dbReference type="EMBL" id="CP016181">
    <property type="protein sequence ID" value="AWX99235.1"/>
    <property type="molecule type" value="Genomic_DNA"/>
</dbReference>
<dbReference type="Pfam" id="PF04299">
    <property type="entry name" value="FMN_bind_2"/>
    <property type="match status" value="1"/>
</dbReference>
<dbReference type="InterPro" id="IPR012349">
    <property type="entry name" value="Split_barrel_FMN-bd"/>
</dbReference>
<dbReference type="OrthoDB" id="9794948at2"/>
<dbReference type="PANTHER" id="PTHR35802">
    <property type="entry name" value="PROTEASE SYNTHASE AND SPORULATION PROTEIN PAI 2"/>
    <property type="match status" value="1"/>
</dbReference>
<sequence length="206" mass="23281">MYAPKHFEVKDQAELLEFIKAFPFASLVTNGTEGLNADHIPMLVRVDAENKVFLQGHIAKANTLWQKVVSKADVLVIFQGDNAYISPNWYPSKQRDGKAVPTWNYQAVHVKGSIEFIYEVEWKLALLEKLTNTHEQTQSAPWSMSDAPQEYIDRLQAAVVGVEIEVTDIQGKFKLSQNQSDENKSGVREGLTKTKHPMAQLIQKVN</sequence>